<dbReference type="GO" id="GO:0034498">
    <property type="term" value="P:early endosome to Golgi transport"/>
    <property type="evidence" value="ECO:0007669"/>
    <property type="project" value="TreeGrafter"/>
</dbReference>
<dbReference type="GO" id="GO:1990071">
    <property type="term" value="C:TRAPPII protein complex"/>
    <property type="evidence" value="ECO:0007669"/>
    <property type="project" value="InterPro"/>
</dbReference>
<dbReference type="GO" id="GO:0006891">
    <property type="term" value="P:intra-Golgi vesicle-mediated transport"/>
    <property type="evidence" value="ECO:0007669"/>
    <property type="project" value="TreeGrafter"/>
</dbReference>
<dbReference type="GO" id="GO:0005829">
    <property type="term" value="C:cytosol"/>
    <property type="evidence" value="ECO:0007669"/>
    <property type="project" value="GOC"/>
</dbReference>
<dbReference type="InterPro" id="IPR022233">
    <property type="entry name" value="TRAPPC10/Trs130_C"/>
</dbReference>
<sequence length="565" mass="63067">MRKCIEVLEEPVVIPFGDIIRIMNICIKNDGPIMQDSIIEVELVIDSNFPREVVCTNVMVSLEPDSTLEKEKLGEKYCPGRTLTSKDMKVQDPTLQRLKMKKILDYKQDKQLSMAGVSSKFTVLKRKDSAPPQVNRDFTNCLEVNKLPLVITPGLNTIRLKKRADSIGKYYIGQMAVHIKNLHLISPPVYPRLLVEVKEEGPTLKLYKNAAPLLSGIEQTMNLILTIGSYSIEPKSIIKLTTSPGLTVQVERDLPLVSSLEIEVGPNFPFTSIRRHLRIMADMLSKDHQVTIHCPWTAKPIVVNLTFSPPLAATWKLQTVELRKFVQVTVVGQCERDLIVEDARLVTTAGETCDIVAKNCESSQIIPNGLSYSYMWEIVFKKELGAELPTLKVEFSVKYKLDDKDDDNKLYRYFFDINDYQTLYILDTNVTPLKGTEFCRAGAVCQLHLTISPAAEHLPVTQSVMYEVLAENGVWAVCGRTAGVVTFGDGAEEKAGEVTLDVMPLCGGHLPTPLVRVSRYIHGESATPDKSSKGDVHPRLEPFSPGQVYNKSKGKQLHVIAASND</sequence>
<evidence type="ECO:0000256" key="1">
    <source>
        <dbReference type="SAM" id="MobiDB-lite"/>
    </source>
</evidence>
<evidence type="ECO:0000259" key="2">
    <source>
        <dbReference type="Pfam" id="PF12584"/>
    </source>
</evidence>
<keyword evidence="5" id="KW-1185">Reference proteome</keyword>
<evidence type="ECO:0000313" key="5">
    <source>
        <dbReference type="Proteomes" id="UP000410492"/>
    </source>
</evidence>
<feature type="compositionally biased region" description="Basic and acidic residues" evidence="1">
    <location>
        <begin position="530"/>
        <end position="540"/>
    </location>
</feature>
<dbReference type="InterPro" id="IPR056917">
    <property type="entry name" value="Ig_TRAPPC10"/>
</dbReference>
<evidence type="ECO:0008006" key="6">
    <source>
        <dbReference type="Google" id="ProtNLM"/>
    </source>
</evidence>
<dbReference type="OrthoDB" id="10256906at2759"/>
<dbReference type="PANTHER" id="PTHR13251">
    <property type="entry name" value="EPILEPSY HOLOPROSENCEPHALY CANDIDATE 1/TMEM1"/>
    <property type="match status" value="1"/>
</dbReference>
<dbReference type="EMBL" id="CAACVG010000948">
    <property type="protein sequence ID" value="VEN34728.1"/>
    <property type="molecule type" value="Genomic_DNA"/>
</dbReference>
<dbReference type="Pfam" id="PF12584">
    <property type="entry name" value="TRAPPC10"/>
    <property type="match status" value="1"/>
</dbReference>
<dbReference type="InterPro" id="IPR045126">
    <property type="entry name" value="TRAPPC10/Trs130"/>
</dbReference>
<evidence type="ECO:0000313" key="4">
    <source>
        <dbReference type="EMBL" id="VEN34728.1"/>
    </source>
</evidence>
<feature type="domain" description="TRAPPC10 Ig-like" evidence="3">
    <location>
        <begin position="203"/>
        <end position="309"/>
    </location>
</feature>
<gene>
    <name evidence="4" type="ORF">CALMAC_LOCUS827</name>
</gene>
<feature type="domain" description="TRAPPC10/Trs130 C-terminal" evidence="2">
    <location>
        <begin position="387"/>
        <end position="560"/>
    </location>
</feature>
<dbReference type="AlphaFoldDB" id="A0A653BGL5"/>
<organism evidence="4 5">
    <name type="scientific">Callosobruchus maculatus</name>
    <name type="common">Southern cowpea weevil</name>
    <name type="synonym">Pulse bruchid</name>
    <dbReference type="NCBI Taxonomy" id="64391"/>
    <lineage>
        <taxon>Eukaryota</taxon>
        <taxon>Metazoa</taxon>
        <taxon>Ecdysozoa</taxon>
        <taxon>Arthropoda</taxon>
        <taxon>Hexapoda</taxon>
        <taxon>Insecta</taxon>
        <taxon>Pterygota</taxon>
        <taxon>Neoptera</taxon>
        <taxon>Endopterygota</taxon>
        <taxon>Coleoptera</taxon>
        <taxon>Polyphaga</taxon>
        <taxon>Cucujiformia</taxon>
        <taxon>Chrysomeloidea</taxon>
        <taxon>Chrysomelidae</taxon>
        <taxon>Bruchinae</taxon>
        <taxon>Bruchini</taxon>
        <taxon>Callosobruchus</taxon>
    </lineage>
</organism>
<feature type="region of interest" description="Disordered" evidence="1">
    <location>
        <begin position="525"/>
        <end position="550"/>
    </location>
</feature>
<proteinExistence type="predicted"/>
<dbReference type="Proteomes" id="UP000410492">
    <property type="component" value="Unassembled WGS sequence"/>
</dbReference>
<dbReference type="PANTHER" id="PTHR13251:SF3">
    <property type="entry name" value="TRAFFICKING PROTEIN PARTICLE COMPLEX SUBUNIT 10"/>
    <property type="match status" value="1"/>
</dbReference>
<accession>A0A653BGL5</accession>
<reference evidence="4 5" key="1">
    <citation type="submission" date="2019-01" db="EMBL/GenBank/DDBJ databases">
        <authorList>
            <person name="Sayadi A."/>
        </authorList>
    </citation>
    <scope>NUCLEOTIDE SEQUENCE [LARGE SCALE GENOMIC DNA]</scope>
</reference>
<dbReference type="Pfam" id="PF23604">
    <property type="entry name" value="Ig_TRAPPC10"/>
    <property type="match status" value="1"/>
</dbReference>
<evidence type="ECO:0000259" key="3">
    <source>
        <dbReference type="Pfam" id="PF23604"/>
    </source>
</evidence>
<protein>
    <recommendedName>
        <fullName evidence="6">Trafficking protein particle complex subunit 11 C-terminal domain-containing protein</fullName>
    </recommendedName>
</protein>
<name>A0A653BGL5_CALMS</name>